<evidence type="ECO:0000256" key="1">
    <source>
        <dbReference type="SAM" id="MobiDB-lite"/>
    </source>
</evidence>
<accession>A0A0H2RWM3</accession>
<proteinExistence type="predicted"/>
<dbReference type="InParanoid" id="A0A0H2RWM3"/>
<sequence>MSAAEENALAKEESAWDGQTCSRDSTAASNASKELLVSLISELEISYDAVERLLSAIKEETFLPEDVRFRVEDINSYAESRVPEGTKTKYHDSLEGLVLFENQGTPLQSSLTPEGHIDPGAFLRSSSNNCSEKLLASLVEDGSLSIKGMRRIVVAIGNDTFKSRNLLLESLESLIFYPLHARQKEIFQNNCVLQVLGSAPTTPNVVVQRVIDLLKDIAIPSLATFMNGIAWMPGYVPGPSRAPSVEAQRTLKCLSLVHPSWTSMVYRALGKSFRVPDMPIIEHTSPWTTSIQNPIYGTWTQELDFVITTNRRESEDARRSFFVANICRRFPALKTIRVYFRRLEDAISSLKMLMSLDDLATLTIELEEDAFRVPDLGVMDPLNSLFETLAHLRQLRTLEIPLPRTQLQGLKIPPQIIPLTMNPNFQELRIFVKDLEASGRDWDPQVHYPTILVWTKQDDATEDAFGFKYLQLCQLPDSFRPFSDRDKNSLTFLHVVCTENVPWNPVEHDLKSFICLQKVEVISEMPFIEVILESMPRFLESLLILFPRTMEYSEVDKMLERYITSHRCPSLKQLRVARSYFKDKPYSFRKMKISSSIPLTAEACQERNIEYGAWF</sequence>
<evidence type="ECO:0000313" key="3">
    <source>
        <dbReference type="Proteomes" id="UP000053477"/>
    </source>
</evidence>
<evidence type="ECO:0000313" key="2">
    <source>
        <dbReference type="EMBL" id="KLO16249.1"/>
    </source>
</evidence>
<dbReference type="Proteomes" id="UP000053477">
    <property type="component" value="Unassembled WGS sequence"/>
</dbReference>
<dbReference type="OrthoDB" id="3331564at2759"/>
<reference evidence="2 3" key="1">
    <citation type="submission" date="2015-04" db="EMBL/GenBank/DDBJ databases">
        <title>Complete genome sequence of Schizopora paradoxa KUC8140, a cosmopolitan wood degrader in East Asia.</title>
        <authorList>
            <consortium name="DOE Joint Genome Institute"/>
            <person name="Min B."/>
            <person name="Park H."/>
            <person name="Jang Y."/>
            <person name="Kim J.-J."/>
            <person name="Kim K.H."/>
            <person name="Pangilinan J."/>
            <person name="Lipzen A."/>
            <person name="Riley R."/>
            <person name="Grigoriev I.V."/>
            <person name="Spatafora J.W."/>
            <person name="Choi I.-G."/>
        </authorList>
    </citation>
    <scope>NUCLEOTIDE SEQUENCE [LARGE SCALE GENOMIC DNA]</scope>
    <source>
        <strain evidence="2 3">KUC8140</strain>
    </source>
</reference>
<feature type="region of interest" description="Disordered" evidence="1">
    <location>
        <begin position="1"/>
        <end position="24"/>
    </location>
</feature>
<keyword evidence="3" id="KW-1185">Reference proteome</keyword>
<dbReference type="AlphaFoldDB" id="A0A0H2RWM3"/>
<name>A0A0H2RWM3_9AGAM</name>
<protein>
    <submittedName>
        <fullName evidence="2">Uncharacterized protein</fullName>
    </submittedName>
</protein>
<organism evidence="2 3">
    <name type="scientific">Schizopora paradoxa</name>
    <dbReference type="NCBI Taxonomy" id="27342"/>
    <lineage>
        <taxon>Eukaryota</taxon>
        <taxon>Fungi</taxon>
        <taxon>Dikarya</taxon>
        <taxon>Basidiomycota</taxon>
        <taxon>Agaricomycotina</taxon>
        <taxon>Agaricomycetes</taxon>
        <taxon>Hymenochaetales</taxon>
        <taxon>Schizoporaceae</taxon>
        <taxon>Schizopora</taxon>
    </lineage>
</organism>
<dbReference type="EMBL" id="KQ085918">
    <property type="protein sequence ID" value="KLO16249.1"/>
    <property type="molecule type" value="Genomic_DNA"/>
</dbReference>
<gene>
    <name evidence="2" type="ORF">SCHPADRAFT_995223</name>
</gene>